<dbReference type="GeneID" id="38784794"/>
<evidence type="ECO:0000256" key="5">
    <source>
        <dbReference type="ARBA" id="ARBA00023128"/>
    </source>
</evidence>
<dbReference type="EMBL" id="BFAD01000012">
    <property type="protein sequence ID" value="GBE87877.1"/>
    <property type="molecule type" value="Genomic_DNA"/>
</dbReference>
<dbReference type="GO" id="GO:0035243">
    <property type="term" value="F:protein-arginine omega-N symmetric methyltransferase activity"/>
    <property type="evidence" value="ECO:0007669"/>
    <property type="project" value="UniProtKB-EC"/>
</dbReference>
<keyword evidence="3 7" id="KW-0489">Methyltransferase</keyword>
<keyword evidence="10" id="KW-1185">Reference proteome</keyword>
<feature type="compositionally biased region" description="Basic and acidic residues" evidence="8">
    <location>
        <begin position="241"/>
        <end position="253"/>
    </location>
</feature>
<dbReference type="InterPro" id="IPR029063">
    <property type="entry name" value="SAM-dependent_MTases_sf"/>
</dbReference>
<dbReference type="RefSeq" id="XP_027618790.1">
    <property type="nucleotide sequence ID" value="XM_027762989.1"/>
</dbReference>
<proteinExistence type="inferred from homology"/>
<sequence length="473" mass="52622">MHRLAYNASGIRSLHSLSAHKTSISAGTRSVRWRRKRYVSATPCRPLVKAVDHTVTNVEKILLDTIRATGPISYATYMQMCLSHPVYGYYMNQDHAVIGSRGDFTTSPEISQVFGELVGIWLLSQWLHTGASRKIRLIELGPGRGTLMKDILLTFNKLSTAKSAVKEIHLVETSPAMIRQQNASLAPFNLDIHWHSSLDAVPPDPTRFSMVVAHEFFDALPFHLIEKRHEGWHEVLIDRSPDSVDSQVEERQQKTQLTTSLDLGSSPPVSLKPRFRQVLSPTPTASSSLLGQSSPRFQRLPVGTRLEISPAAFKTARRIAELLNPEDEGESGGCALIVDYGGDKAYGNSFRAFKDHKIVDVFHRPGECDLTANVDFQYLKDATADLVLSHGPLSQATFLKHMGIDVRVEALQKAAQSETRAKEIKEAAQRLVDLTGMGSQYKVMGLSGKTVQKVPPEARWPFLEVDYKTSQGW</sequence>
<comment type="catalytic activity">
    <reaction evidence="6 7">
        <text>L-arginyl-[protein] + 2 S-adenosyl-L-methionine = N(omega),N(omega)'-dimethyl-L-arginyl-[protein] + 2 S-adenosyl-L-homocysteine + 2 H(+)</text>
        <dbReference type="Rhea" id="RHEA:48108"/>
        <dbReference type="Rhea" id="RHEA-COMP:10532"/>
        <dbReference type="Rhea" id="RHEA-COMP:11992"/>
        <dbReference type="ChEBI" id="CHEBI:15378"/>
        <dbReference type="ChEBI" id="CHEBI:29965"/>
        <dbReference type="ChEBI" id="CHEBI:57856"/>
        <dbReference type="ChEBI" id="CHEBI:59789"/>
        <dbReference type="ChEBI" id="CHEBI:88221"/>
        <dbReference type="EC" id="2.1.1.320"/>
    </reaction>
</comment>
<protein>
    <recommendedName>
        <fullName evidence="7">Protein arginine methyltransferase NDUFAF7</fullName>
        <ecNumber evidence="7">2.1.1.320</ecNumber>
    </recommendedName>
</protein>
<dbReference type="STRING" id="139825.A0A401H0C0"/>
<accession>A0A401H0C0</accession>
<dbReference type="EC" id="2.1.1.320" evidence="7"/>
<dbReference type="OrthoDB" id="438553at2759"/>
<feature type="region of interest" description="Disordered" evidence="8">
    <location>
        <begin position="241"/>
        <end position="267"/>
    </location>
</feature>
<evidence type="ECO:0000256" key="7">
    <source>
        <dbReference type="RuleBase" id="RU364114"/>
    </source>
</evidence>
<dbReference type="SUPFAM" id="SSF53335">
    <property type="entry name" value="S-adenosyl-L-methionine-dependent methyltransferases"/>
    <property type="match status" value="1"/>
</dbReference>
<comment type="subcellular location">
    <subcellularLocation>
        <location evidence="1 7">Mitochondrion</location>
    </subcellularLocation>
</comment>
<reference evidence="9 10" key="1">
    <citation type="journal article" date="2018" name="Sci. Rep.">
        <title>Genome sequence of the cauliflower mushroom Sparassis crispa (Hanabiratake) and its association with beneficial usage.</title>
        <authorList>
            <person name="Kiyama R."/>
            <person name="Furutani Y."/>
            <person name="Kawaguchi K."/>
            <person name="Nakanishi T."/>
        </authorList>
    </citation>
    <scope>NUCLEOTIDE SEQUENCE [LARGE SCALE GENOMIC DNA]</scope>
</reference>
<comment type="caution">
    <text evidence="9">The sequence shown here is derived from an EMBL/GenBank/DDBJ whole genome shotgun (WGS) entry which is preliminary data.</text>
</comment>
<dbReference type="PANTHER" id="PTHR12049:SF7">
    <property type="entry name" value="PROTEIN ARGININE METHYLTRANSFERASE NDUFAF7, MITOCHONDRIAL"/>
    <property type="match status" value="1"/>
</dbReference>
<dbReference type="AlphaFoldDB" id="A0A401H0C0"/>
<organism evidence="9 10">
    <name type="scientific">Sparassis crispa</name>
    <dbReference type="NCBI Taxonomy" id="139825"/>
    <lineage>
        <taxon>Eukaryota</taxon>
        <taxon>Fungi</taxon>
        <taxon>Dikarya</taxon>
        <taxon>Basidiomycota</taxon>
        <taxon>Agaricomycotina</taxon>
        <taxon>Agaricomycetes</taxon>
        <taxon>Polyporales</taxon>
        <taxon>Sparassidaceae</taxon>
        <taxon>Sparassis</taxon>
    </lineage>
</organism>
<evidence type="ECO:0000256" key="8">
    <source>
        <dbReference type="SAM" id="MobiDB-lite"/>
    </source>
</evidence>
<dbReference type="Pfam" id="PF02636">
    <property type="entry name" value="Methyltransf_28"/>
    <property type="match status" value="1"/>
</dbReference>
<dbReference type="GO" id="GO:0032981">
    <property type="term" value="P:mitochondrial respiratory chain complex I assembly"/>
    <property type="evidence" value="ECO:0007669"/>
    <property type="project" value="TreeGrafter"/>
</dbReference>
<comment type="function">
    <text evidence="7">Arginine methyltransferase involved in the assembly or stability of mitochondrial NADH:ubiquinone oxidoreductase complex (complex I).</text>
</comment>
<name>A0A401H0C0_9APHY</name>
<dbReference type="Gene3D" id="3.40.50.12710">
    <property type="match status" value="1"/>
</dbReference>
<dbReference type="FunFam" id="3.40.50.12710:FF:000008">
    <property type="entry name" value="Protein arginine methyltransferase NDUFAF7"/>
    <property type="match status" value="1"/>
</dbReference>
<dbReference type="InterPro" id="IPR003788">
    <property type="entry name" value="NDUFAF7"/>
</dbReference>
<keyword evidence="5 7" id="KW-0496">Mitochondrion</keyword>
<evidence type="ECO:0000256" key="2">
    <source>
        <dbReference type="ARBA" id="ARBA00005891"/>
    </source>
</evidence>
<evidence type="ECO:0000256" key="6">
    <source>
        <dbReference type="ARBA" id="ARBA00048612"/>
    </source>
</evidence>
<dbReference type="InterPro" id="IPR038375">
    <property type="entry name" value="NDUFAF7_sf"/>
</dbReference>
<dbReference type="PANTHER" id="PTHR12049">
    <property type="entry name" value="PROTEIN ARGININE METHYLTRANSFERASE NDUFAF7, MITOCHONDRIAL"/>
    <property type="match status" value="1"/>
</dbReference>
<dbReference type="Proteomes" id="UP000287166">
    <property type="component" value="Unassembled WGS sequence"/>
</dbReference>
<evidence type="ECO:0000256" key="4">
    <source>
        <dbReference type="ARBA" id="ARBA00022679"/>
    </source>
</evidence>
<dbReference type="InParanoid" id="A0A401H0C0"/>
<feature type="compositionally biased region" description="Polar residues" evidence="8">
    <location>
        <begin position="254"/>
        <end position="263"/>
    </location>
</feature>
<dbReference type="GO" id="GO:0032259">
    <property type="term" value="P:methylation"/>
    <property type="evidence" value="ECO:0007669"/>
    <property type="project" value="UniProtKB-KW"/>
</dbReference>
<evidence type="ECO:0000256" key="1">
    <source>
        <dbReference type="ARBA" id="ARBA00004173"/>
    </source>
</evidence>
<evidence type="ECO:0000313" key="9">
    <source>
        <dbReference type="EMBL" id="GBE87877.1"/>
    </source>
</evidence>
<dbReference type="GO" id="GO:0005739">
    <property type="term" value="C:mitochondrion"/>
    <property type="evidence" value="ECO:0007669"/>
    <property type="project" value="UniProtKB-SubCell"/>
</dbReference>
<evidence type="ECO:0000256" key="3">
    <source>
        <dbReference type="ARBA" id="ARBA00022603"/>
    </source>
</evidence>
<keyword evidence="4 7" id="KW-0808">Transferase</keyword>
<comment type="similarity">
    <text evidence="2 7">Belongs to the NDUFAF7 family.</text>
</comment>
<gene>
    <name evidence="9" type="ORF">SCP_1201020</name>
</gene>
<evidence type="ECO:0000313" key="10">
    <source>
        <dbReference type="Proteomes" id="UP000287166"/>
    </source>
</evidence>